<name>A0ABZ0XT28_9BURK</name>
<evidence type="ECO:0000256" key="1">
    <source>
        <dbReference type="SAM" id="Phobius"/>
    </source>
</evidence>
<evidence type="ECO:0000313" key="2">
    <source>
        <dbReference type="EMBL" id="WQH02315.1"/>
    </source>
</evidence>
<dbReference type="GeneID" id="43161666"/>
<keyword evidence="1" id="KW-0472">Membrane</keyword>
<dbReference type="Gene3D" id="1.20.120.1760">
    <property type="match status" value="1"/>
</dbReference>
<dbReference type="RefSeq" id="WP_019919743.1">
    <property type="nucleotide sequence ID" value="NZ_CP140152.1"/>
</dbReference>
<dbReference type="EMBL" id="CP140152">
    <property type="protein sequence ID" value="WQH02315.1"/>
    <property type="molecule type" value="Genomic_DNA"/>
</dbReference>
<proteinExistence type="predicted"/>
<organism evidence="2 3">
    <name type="scientific">Duganella zoogloeoides</name>
    <dbReference type="NCBI Taxonomy" id="75659"/>
    <lineage>
        <taxon>Bacteria</taxon>
        <taxon>Pseudomonadati</taxon>
        <taxon>Pseudomonadota</taxon>
        <taxon>Betaproteobacteria</taxon>
        <taxon>Burkholderiales</taxon>
        <taxon>Oxalobacteraceae</taxon>
        <taxon>Telluria group</taxon>
        <taxon>Duganella</taxon>
    </lineage>
</organism>
<feature type="transmembrane region" description="Helical" evidence="1">
    <location>
        <begin position="181"/>
        <end position="203"/>
    </location>
</feature>
<feature type="transmembrane region" description="Helical" evidence="1">
    <location>
        <begin position="157"/>
        <end position="175"/>
    </location>
</feature>
<feature type="transmembrane region" description="Helical" evidence="1">
    <location>
        <begin position="39"/>
        <end position="60"/>
    </location>
</feature>
<sequence length="212" mass="22228">MTAPLQEETNRRPIAARSTGWARRFSAALARSSVTPNQISMLSIVFAAAGAAALLLMPGWPGLVLCALGIQGRLICNLLDGMVAMEGGKKSALGAVYNEFPDRAADSIFIVALGYAIGQPWLGWAGALAAALTAYVRVFGGALGLPQDFRGPMAKQHRMAVLTVACLGGAAEVALNGTQWLLLAAAWTIMIGSSITCVTRTSVMARLLRERA</sequence>
<protein>
    <submittedName>
        <fullName evidence="2">CDP-alcohol phosphatidyltransferase family protein</fullName>
    </submittedName>
</protein>
<dbReference type="InterPro" id="IPR043130">
    <property type="entry name" value="CDP-OH_PTrfase_TM_dom"/>
</dbReference>
<feature type="transmembrane region" description="Helical" evidence="1">
    <location>
        <begin position="121"/>
        <end position="145"/>
    </location>
</feature>
<evidence type="ECO:0000313" key="3">
    <source>
        <dbReference type="Proteomes" id="UP001326110"/>
    </source>
</evidence>
<dbReference type="Proteomes" id="UP001326110">
    <property type="component" value="Chromosome"/>
</dbReference>
<keyword evidence="1" id="KW-1133">Transmembrane helix</keyword>
<gene>
    <name evidence="2" type="ORF">SR858_14635</name>
</gene>
<keyword evidence="1" id="KW-0812">Transmembrane</keyword>
<reference evidence="2 3" key="1">
    <citation type="submission" date="2023-11" db="EMBL/GenBank/DDBJ databases">
        <title>MicrobeMod: A computational toolkit for identifying prokaryotic methylation and restriction-modification with nanopore sequencing.</title>
        <authorList>
            <person name="Crits-Christoph A."/>
            <person name="Kang S.C."/>
            <person name="Lee H."/>
            <person name="Ostrov N."/>
        </authorList>
    </citation>
    <scope>NUCLEOTIDE SEQUENCE [LARGE SCALE GENOMIC DNA]</scope>
    <source>
        <strain evidence="2 3">ATCC 25935</strain>
    </source>
</reference>
<keyword evidence="3" id="KW-1185">Reference proteome</keyword>
<accession>A0ABZ0XT28</accession>